<organism evidence="1 2">
    <name type="scientific">Aureispira anguillae</name>
    <dbReference type="NCBI Taxonomy" id="2864201"/>
    <lineage>
        <taxon>Bacteria</taxon>
        <taxon>Pseudomonadati</taxon>
        <taxon>Bacteroidota</taxon>
        <taxon>Saprospiria</taxon>
        <taxon>Saprospirales</taxon>
        <taxon>Saprospiraceae</taxon>
        <taxon>Aureispira</taxon>
    </lineage>
</organism>
<dbReference type="RefSeq" id="WP_264791976.1">
    <property type="nucleotide sequence ID" value="NZ_AP026867.1"/>
</dbReference>
<dbReference type="AlphaFoldDB" id="A0A915YCS1"/>
<dbReference type="EMBL" id="AP026867">
    <property type="protein sequence ID" value="BDS10703.1"/>
    <property type="molecule type" value="Genomic_DNA"/>
</dbReference>
<dbReference type="Proteomes" id="UP001060919">
    <property type="component" value="Chromosome"/>
</dbReference>
<accession>A0A915YCS1</accession>
<proteinExistence type="predicted"/>
<gene>
    <name evidence="1" type="ORF">AsAng_0014120</name>
</gene>
<reference evidence="1" key="1">
    <citation type="submission" date="2022-09" db="EMBL/GenBank/DDBJ databases">
        <title>Aureispira anguillicida sp. nov., isolated from Leptocephalus of Japanese eel Anguilla japonica.</title>
        <authorList>
            <person name="Yuasa K."/>
            <person name="Mekata T."/>
            <person name="Ikunari K."/>
        </authorList>
    </citation>
    <scope>NUCLEOTIDE SEQUENCE</scope>
    <source>
        <strain evidence="1">EL160426</strain>
    </source>
</reference>
<keyword evidence="2" id="KW-1185">Reference proteome</keyword>
<protein>
    <submittedName>
        <fullName evidence="1">Uncharacterized protein</fullName>
    </submittedName>
</protein>
<name>A0A915YCS1_9BACT</name>
<sequence length="85" mass="10368">MEVRFLFDCVRCDYKQLKMIEVYESLWFSLKSATEEQKQALISIGAFSHEALFKDYHVTVKQFSYQEKRLLCVEWSRIHFFYQIL</sequence>
<evidence type="ECO:0000313" key="1">
    <source>
        <dbReference type="EMBL" id="BDS10703.1"/>
    </source>
</evidence>
<evidence type="ECO:0000313" key="2">
    <source>
        <dbReference type="Proteomes" id="UP001060919"/>
    </source>
</evidence>
<dbReference type="KEGG" id="aup:AsAng_0014120"/>